<proteinExistence type="predicted"/>
<feature type="transmembrane region" description="Helical" evidence="2">
    <location>
        <begin position="38"/>
        <end position="57"/>
    </location>
</feature>
<feature type="compositionally biased region" description="Basic and acidic residues" evidence="1">
    <location>
        <begin position="1"/>
        <end position="12"/>
    </location>
</feature>
<feature type="region of interest" description="Disordered" evidence="1">
    <location>
        <begin position="1"/>
        <end position="34"/>
    </location>
</feature>
<feature type="compositionally biased region" description="Basic residues" evidence="1">
    <location>
        <begin position="20"/>
        <end position="33"/>
    </location>
</feature>
<evidence type="ECO:0000313" key="3">
    <source>
        <dbReference type="EMBL" id="GCE95780.1"/>
    </source>
</evidence>
<evidence type="ECO:0000256" key="1">
    <source>
        <dbReference type="SAM" id="MobiDB-lite"/>
    </source>
</evidence>
<accession>A0A5M3TCK9</accession>
<evidence type="ECO:0000256" key="2">
    <source>
        <dbReference type="SAM" id="Phobius"/>
    </source>
</evidence>
<dbReference type="RefSeq" id="WP_148261876.1">
    <property type="nucleotide sequence ID" value="NZ_BIMW01000147.1"/>
</dbReference>
<dbReference type="GeneID" id="301684621"/>
<name>A0A5M3TCK9_LIMPL</name>
<comment type="caution">
    <text evidence="3">The sequence shown here is derived from an EMBL/GenBank/DDBJ whole genome shotgun (WGS) entry which is preliminary data.</text>
</comment>
<keyword evidence="2" id="KW-1133">Transmembrane helix</keyword>
<keyword evidence="2" id="KW-0472">Membrane</keyword>
<dbReference type="Proteomes" id="UP000326169">
    <property type="component" value="Unassembled WGS sequence"/>
</dbReference>
<protein>
    <recommendedName>
        <fullName evidence="5">Transposase</fullName>
    </recommendedName>
</protein>
<organism evidence="3 4">
    <name type="scientific">Limnospira platensis NIES-46</name>
    <dbReference type="NCBI Taxonomy" id="1236695"/>
    <lineage>
        <taxon>Bacteria</taxon>
        <taxon>Bacillati</taxon>
        <taxon>Cyanobacteriota</taxon>
        <taxon>Cyanophyceae</taxon>
        <taxon>Oscillatoriophycideae</taxon>
        <taxon>Oscillatoriales</taxon>
        <taxon>Sirenicapillariaceae</taxon>
        <taxon>Limnospira</taxon>
    </lineage>
</organism>
<keyword evidence="2" id="KW-0812">Transmembrane</keyword>
<reference evidence="3 4" key="1">
    <citation type="journal article" date="2019" name="J Genomics">
        <title>The Draft Genome of a Hydrogen-producing Cyanobacterium, Arthrospira platensis NIES-46.</title>
        <authorList>
            <person name="Suzuki S."/>
            <person name="Yamaguchi H."/>
            <person name="Kawachi M."/>
        </authorList>
    </citation>
    <scope>NUCLEOTIDE SEQUENCE [LARGE SCALE GENOMIC DNA]</scope>
    <source>
        <strain evidence="3 4">NIES-46</strain>
    </source>
</reference>
<dbReference type="EMBL" id="BIMW01000147">
    <property type="protein sequence ID" value="GCE95780.1"/>
    <property type="molecule type" value="Genomic_DNA"/>
</dbReference>
<gene>
    <name evidence="3" type="ORF">NIES46_38460</name>
</gene>
<evidence type="ECO:0000313" key="4">
    <source>
        <dbReference type="Proteomes" id="UP000326169"/>
    </source>
</evidence>
<keyword evidence="4" id="KW-1185">Reference proteome</keyword>
<sequence>MTRPTARHEDKYQPCPRGYRVGRRRRRRRRSPKYPREYTIALIKAIVIACCACTTITGEPVVSTTVNATAWLGMEIANDRNSKNHK</sequence>
<evidence type="ECO:0008006" key="5">
    <source>
        <dbReference type="Google" id="ProtNLM"/>
    </source>
</evidence>